<reference evidence="1 2" key="1">
    <citation type="submission" date="2019-01" db="EMBL/GenBank/DDBJ databases">
        <title>Sequencing of cultivated peanut Arachis hypogaea provides insights into genome evolution and oil improvement.</title>
        <authorList>
            <person name="Chen X."/>
        </authorList>
    </citation>
    <scope>NUCLEOTIDE SEQUENCE [LARGE SCALE GENOMIC DNA]</scope>
    <source>
        <strain evidence="2">cv. Fuhuasheng</strain>
        <tissue evidence="1">Leaves</tissue>
    </source>
</reference>
<evidence type="ECO:0000313" key="1">
    <source>
        <dbReference type="EMBL" id="RYR64661.1"/>
    </source>
</evidence>
<dbReference type="AlphaFoldDB" id="A0A445DND5"/>
<dbReference type="EMBL" id="SDMP01000003">
    <property type="protein sequence ID" value="RYR64661.1"/>
    <property type="molecule type" value="Genomic_DNA"/>
</dbReference>
<proteinExistence type="predicted"/>
<sequence>MQVQSFIHPRPFSFLLQVLSSQEPVDVDDIVESDIDLDDSDLVEPDNDPPLKVLCAHLIYVSLYLLCNSTNIYTSYH</sequence>
<gene>
    <name evidence="1" type="ORF">Ahy_A03g010724</name>
</gene>
<comment type="caution">
    <text evidence="1">The sequence shown here is derived from an EMBL/GenBank/DDBJ whole genome shotgun (WGS) entry which is preliminary data.</text>
</comment>
<keyword evidence="2" id="KW-1185">Reference proteome</keyword>
<accession>A0A445DND5</accession>
<evidence type="ECO:0000313" key="2">
    <source>
        <dbReference type="Proteomes" id="UP000289738"/>
    </source>
</evidence>
<organism evidence="1 2">
    <name type="scientific">Arachis hypogaea</name>
    <name type="common">Peanut</name>
    <dbReference type="NCBI Taxonomy" id="3818"/>
    <lineage>
        <taxon>Eukaryota</taxon>
        <taxon>Viridiplantae</taxon>
        <taxon>Streptophyta</taxon>
        <taxon>Embryophyta</taxon>
        <taxon>Tracheophyta</taxon>
        <taxon>Spermatophyta</taxon>
        <taxon>Magnoliopsida</taxon>
        <taxon>eudicotyledons</taxon>
        <taxon>Gunneridae</taxon>
        <taxon>Pentapetalae</taxon>
        <taxon>rosids</taxon>
        <taxon>fabids</taxon>
        <taxon>Fabales</taxon>
        <taxon>Fabaceae</taxon>
        <taxon>Papilionoideae</taxon>
        <taxon>50 kb inversion clade</taxon>
        <taxon>dalbergioids sensu lato</taxon>
        <taxon>Dalbergieae</taxon>
        <taxon>Pterocarpus clade</taxon>
        <taxon>Arachis</taxon>
    </lineage>
</organism>
<protein>
    <submittedName>
        <fullName evidence="1">Uncharacterized protein</fullName>
    </submittedName>
</protein>
<dbReference type="Proteomes" id="UP000289738">
    <property type="component" value="Chromosome A03"/>
</dbReference>
<name>A0A445DND5_ARAHY</name>